<sequence length="300" mass="33724">PGLPQIPEAQLPQTPISPLATSDLLGRIKRMAEAIKKIPDEIKNMAEKIQELTDDDHCKCENTQSLCFCTGGGSGDSCQPRGCYTGPGFQPCPDETEIKENQKRIIAWKDEILYYKSRALSEIEDLRDSIEEILNEEISWYNTKIASEEEVLKQIEGESAKELQQRLIDSSKEKRDWLTNPEGTGEKDYKENLEQKLIELANAIAKIEEPVDKISQLPDECLVNVGNLNICTPTCKGKCHDFKDGCQPDICNGGNPCPINEIQNQVREISPLTGEINSICDEIISIIDNIRETKEKEFQL</sequence>
<comment type="caution">
    <text evidence="1">The sequence shown here is derived from an EMBL/GenBank/DDBJ whole genome shotgun (WGS) entry which is preliminary data.</text>
</comment>
<dbReference type="AlphaFoldDB" id="X1K3Y4"/>
<dbReference type="EMBL" id="BARV01001903">
    <property type="protein sequence ID" value="GAI01268.1"/>
    <property type="molecule type" value="Genomic_DNA"/>
</dbReference>
<feature type="non-terminal residue" evidence="1">
    <location>
        <position position="1"/>
    </location>
</feature>
<reference evidence="1" key="1">
    <citation type="journal article" date="2014" name="Front. Microbiol.">
        <title>High frequency of phylogenetically diverse reductive dehalogenase-homologous genes in deep subseafloor sedimentary metagenomes.</title>
        <authorList>
            <person name="Kawai M."/>
            <person name="Futagami T."/>
            <person name="Toyoda A."/>
            <person name="Takaki Y."/>
            <person name="Nishi S."/>
            <person name="Hori S."/>
            <person name="Arai W."/>
            <person name="Tsubouchi T."/>
            <person name="Morono Y."/>
            <person name="Uchiyama I."/>
            <person name="Ito T."/>
            <person name="Fujiyama A."/>
            <person name="Inagaki F."/>
            <person name="Takami H."/>
        </authorList>
    </citation>
    <scope>NUCLEOTIDE SEQUENCE</scope>
    <source>
        <strain evidence="1">Expedition CK06-06</strain>
    </source>
</reference>
<evidence type="ECO:0000313" key="1">
    <source>
        <dbReference type="EMBL" id="GAI01268.1"/>
    </source>
</evidence>
<protein>
    <submittedName>
        <fullName evidence="1">Uncharacterized protein</fullName>
    </submittedName>
</protein>
<proteinExistence type="predicted"/>
<gene>
    <name evidence="1" type="ORF">S06H3_05197</name>
</gene>
<organism evidence="1">
    <name type="scientific">marine sediment metagenome</name>
    <dbReference type="NCBI Taxonomy" id="412755"/>
    <lineage>
        <taxon>unclassified sequences</taxon>
        <taxon>metagenomes</taxon>
        <taxon>ecological metagenomes</taxon>
    </lineage>
</organism>
<name>X1K3Y4_9ZZZZ</name>
<accession>X1K3Y4</accession>